<reference evidence="1 2" key="2">
    <citation type="journal article" date="2022" name="Mol. Ecol. Resour.">
        <title>The genomes of chicory, endive, great burdock and yacon provide insights into Asteraceae paleo-polyploidization history and plant inulin production.</title>
        <authorList>
            <person name="Fan W."/>
            <person name="Wang S."/>
            <person name="Wang H."/>
            <person name="Wang A."/>
            <person name="Jiang F."/>
            <person name="Liu H."/>
            <person name="Zhao H."/>
            <person name="Xu D."/>
            <person name="Zhang Y."/>
        </authorList>
    </citation>
    <scope>NUCLEOTIDE SEQUENCE [LARGE SCALE GENOMIC DNA]</scope>
    <source>
        <strain evidence="2">cv. Yunnan</strain>
        <tissue evidence="1">Leaves</tissue>
    </source>
</reference>
<proteinExistence type="predicted"/>
<dbReference type="EMBL" id="CM042039">
    <property type="protein sequence ID" value="KAI3727187.1"/>
    <property type="molecule type" value="Genomic_DNA"/>
</dbReference>
<organism evidence="1 2">
    <name type="scientific">Smallanthus sonchifolius</name>
    <dbReference type="NCBI Taxonomy" id="185202"/>
    <lineage>
        <taxon>Eukaryota</taxon>
        <taxon>Viridiplantae</taxon>
        <taxon>Streptophyta</taxon>
        <taxon>Embryophyta</taxon>
        <taxon>Tracheophyta</taxon>
        <taxon>Spermatophyta</taxon>
        <taxon>Magnoliopsida</taxon>
        <taxon>eudicotyledons</taxon>
        <taxon>Gunneridae</taxon>
        <taxon>Pentapetalae</taxon>
        <taxon>asterids</taxon>
        <taxon>campanulids</taxon>
        <taxon>Asterales</taxon>
        <taxon>Asteraceae</taxon>
        <taxon>Asteroideae</taxon>
        <taxon>Heliantheae alliance</taxon>
        <taxon>Millerieae</taxon>
        <taxon>Smallanthus</taxon>
    </lineage>
</organism>
<evidence type="ECO:0000313" key="1">
    <source>
        <dbReference type="EMBL" id="KAI3727187.1"/>
    </source>
</evidence>
<gene>
    <name evidence="1" type="ORF">L1987_66998</name>
</gene>
<accession>A0ACB9BYQ3</accession>
<keyword evidence="2" id="KW-1185">Reference proteome</keyword>
<protein>
    <submittedName>
        <fullName evidence="1">Uncharacterized protein</fullName>
    </submittedName>
</protein>
<evidence type="ECO:0000313" key="2">
    <source>
        <dbReference type="Proteomes" id="UP001056120"/>
    </source>
</evidence>
<reference evidence="2" key="1">
    <citation type="journal article" date="2022" name="Mol. Ecol. Resour.">
        <title>The genomes of chicory, endive, great burdock and yacon provide insights into Asteraceae palaeo-polyploidization history and plant inulin production.</title>
        <authorList>
            <person name="Fan W."/>
            <person name="Wang S."/>
            <person name="Wang H."/>
            <person name="Wang A."/>
            <person name="Jiang F."/>
            <person name="Liu H."/>
            <person name="Zhao H."/>
            <person name="Xu D."/>
            <person name="Zhang Y."/>
        </authorList>
    </citation>
    <scope>NUCLEOTIDE SEQUENCE [LARGE SCALE GENOMIC DNA]</scope>
    <source>
        <strain evidence="2">cv. Yunnan</strain>
    </source>
</reference>
<dbReference type="Proteomes" id="UP001056120">
    <property type="component" value="Linkage Group LG22"/>
</dbReference>
<sequence>MLGFRSIKDYILQPLEKYLGGKEKNSKMKFGKRFRNKISIIMPEWEHECMSYKDLKKQLNLMDPESRDEGFKRLLRNQLVKLNDFFSKKEEEYNNIFQELKREVADLDSDEDATQVMVDLLQFHNKLVLLLHYHELNFDGFLKIIKKHRKKTGELFSLSFMQGDDKKLVFIANSLDKLLAECVETLRLLVLTKPKRKMMKAVCLVMLCLFALISMSSQSRSLIQKPQPQPQPNPTLTSTSTLLTIRMQEPVPSL</sequence>
<name>A0ACB9BYQ3_9ASTR</name>
<comment type="caution">
    <text evidence="1">The sequence shown here is derived from an EMBL/GenBank/DDBJ whole genome shotgun (WGS) entry which is preliminary data.</text>
</comment>